<dbReference type="AlphaFoldDB" id="A0A2J7RMV9"/>
<proteinExistence type="predicted"/>
<accession>A0A2J7RMV9</accession>
<dbReference type="InParanoid" id="A0A2J7RMV9"/>
<name>A0A2J7RMV9_9NEOP</name>
<comment type="caution">
    <text evidence="1">The sequence shown here is derived from an EMBL/GenBank/DDBJ whole genome shotgun (WGS) entry which is preliminary data.</text>
</comment>
<dbReference type="EMBL" id="NEVH01002549">
    <property type="protein sequence ID" value="PNF42170.1"/>
    <property type="molecule type" value="Genomic_DNA"/>
</dbReference>
<protein>
    <submittedName>
        <fullName evidence="1">Uncharacterized protein</fullName>
    </submittedName>
</protein>
<dbReference type="Proteomes" id="UP000235965">
    <property type="component" value="Unassembled WGS sequence"/>
</dbReference>
<sequence length="112" mass="13216">EHTLRVFENRVLRRIFGPKRDEGPGGWRKLHNEELHTFYSSPCIIRMIKSGIPTNILYAFLVSPHSCYIPCLPHLPSLDHSNYTWRRVQVMKFFIMQFSPTSCHFINQAIIM</sequence>
<keyword evidence="2" id="KW-1185">Reference proteome</keyword>
<evidence type="ECO:0000313" key="1">
    <source>
        <dbReference type="EMBL" id="PNF42170.1"/>
    </source>
</evidence>
<gene>
    <name evidence="1" type="ORF">B7P43_G08333</name>
</gene>
<evidence type="ECO:0000313" key="2">
    <source>
        <dbReference type="Proteomes" id="UP000235965"/>
    </source>
</evidence>
<reference evidence="1 2" key="1">
    <citation type="submission" date="2017-12" db="EMBL/GenBank/DDBJ databases">
        <title>Hemimetabolous genomes reveal molecular basis of termite eusociality.</title>
        <authorList>
            <person name="Harrison M.C."/>
            <person name="Jongepier E."/>
            <person name="Robertson H.M."/>
            <person name="Arning N."/>
            <person name="Bitard-Feildel T."/>
            <person name="Chao H."/>
            <person name="Childers C.P."/>
            <person name="Dinh H."/>
            <person name="Doddapaneni H."/>
            <person name="Dugan S."/>
            <person name="Gowin J."/>
            <person name="Greiner C."/>
            <person name="Han Y."/>
            <person name="Hu H."/>
            <person name="Hughes D.S.T."/>
            <person name="Huylmans A.-K."/>
            <person name="Kemena C."/>
            <person name="Kremer L.P.M."/>
            <person name="Lee S.L."/>
            <person name="Lopez-Ezquerra A."/>
            <person name="Mallet L."/>
            <person name="Monroy-Kuhn J.M."/>
            <person name="Moser A."/>
            <person name="Murali S.C."/>
            <person name="Muzny D.M."/>
            <person name="Otani S."/>
            <person name="Piulachs M.-D."/>
            <person name="Poelchau M."/>
            <person name="Qu J."/>
            <person name="Schaub F."/>
            <person name="Wada-Katsumata A."/>
            <person name="Worley K.C."/>
            <person name="Xie Q."/>
            <person name="Ylla G."/>
            <person name="Poulsen M."/>
            <person name="Gibbs R.A."/>
            <person name="Schal C."/>
            <person name="Richards S."/>
            <person name="Belles X."/>
            <person name="Korb J."/>
            <person name="Bornberg-Bauer E."/>
        </authorList>
    </citation>
    <scope>NUCLEOTIDE SEQUENCE [LARGE SCALE GENOMIC DNA]</scope>
    <source>
        <tissue evidence="1">Whole body</tissue>
    </source>
</reference>
<feature type="non-terminal residue" evidence="1">
    <location>
        <position position="1"/>
    </location>
</feature>
<organism evidence="1 2">
    <name type="scientific">Cryptotermes secundus</name>
    <dbReference type="NCBI Taxonomy" id="105785"/>
    <lineage>
        <taxon>Eukaryota</taxon>
        <taxon>Metazoa</taxon>
        <taxon>Ecdysozoa</taxon>
        <taxon>Arthropoda</taxon>
        <taxon>Hexapoda</taxon>
        <taxon>Insecta</taxon>
        <taxon>Pterygota</taxon>
        <taxon>Neoptera</taxon>
        <taxon>Polyneoptera</taxon>
        <taxon>Dictyoptera</taxon>
        <taxon>Blattodea</taxon>
        <taxon>Blattoidea</taxon>
        <taxon>Termitoidae</taxon>
        <taxon>Kalotermitidae</taxon>
        <taxon>Cryptotermitinae</taxon>
        <taxon>Cryptotermes</taxon>
    </lineage>
</organism>